<dbReference type="InterPro" id="IPR037365">
    <property type="entry name" value="Slowmo/Ups"/>
</dbReference>
<dbReference type="Proteomes" id="UP000279833">
    <property type="component" value="Unassembled WGS sequence"/>
</dbReference>
<name>A0A183JQ58_9TREM</name>
<reference evidence="2 3" key="2">
    <citation type="submission" date="2018-11" db="EMBL/GenBank/DDBJ databases">
        <authorList>
            <consortium name="Pathogen Informatics"/>
        </authorList>
    </citation>
    <scope>NUCLEOTIDE SEQUENCE [LARGE SCALE GENOMIC DNA]</scope>
    <source>
        <strain evidence="2">Dakar</strain>
        <strain evidence="3">Dakar, Senegal</strain>
    </source>
</reference>
<dbReference type="Pfam" id="PF04707">
    <property type="entry name" value="PRELI"/>
    <property type="match status" value="1"/>
</dbReference>
<accession>A0A183JQ58</accession>
<dbReference type="PROSITE" id="PS50904">
    <property type="entry name" value="PRELI_MSF1"/>
    <property type="match status" value="1"/>
</dbReference>
<organism evidence="4">
    <name type="scientific">Schistosoma curassoni</name>
    <dbReference type="NCBI Taxonomy" id="6186"/>
    <lineage>
        <taxon>Eukaryota</taxon>
        <taxon>Metazoa</taxon>
        <taxon>Spiralia</taxon>
        <taxon>Lophotrochozoa</taxon>
        <taxon>Platyhelminthes</taxon>
        <taxon>Trematoda</taxon>
        <taxon>Digenea</taxon>
        <taxon>Strigeidida</taxon>
        <taxon>Schistosomatoidea</taxon>
        <taxon>Schistosomatidae</taxon>
        <taxon>Schistosoma</taxon>
    </lineage>
</organism>
<evidence type="ECO:0000259" key="1">
    <source>
        <dbReference type="PROSITE" id="PS50904"/>
    </source>
</evidence>
<dbReference type="GO" id="GO:0005758">
    <property type="term" value="C:mitochondrial intermembrane space"/>
    <property type="evidence" value="ECO:0007669"/>
    <property type="project" value="InterPro"/>
</dbReference>
<dbReference type="WBParaSite" id="SCUD_0000484501-mRNA-1">
    <property type="protein sequence ID" value="SCUD_0000484501-mRNA-1"/>
    <property type="gene ID" value="SCUD_0000484501"/>
</dbReference>
<gene>
    <name evidence="2" type="ORF">SCUD_LOCUS4845</name>
</gene>
<dbReference type="AlphaFoldDB" id="A0A183JQ58"/>
<proteinExistence type="predicted"/>
<dbReference type="PANTHER" id="PTHR11158">
    <property type="entry name" value="MSF1/PX19 RELATED"/>
    <property type="match status" value="1"/>
</dbReference>
<reference evidence="4" key="1">
    <citation type="submission" date="2016-06" db="UniProtKB">
        <authorList>
            <consortium name="WormBaseParasite"/>
        </authorList>
    </citation>
    <scope>IDENTIFICATION</scope>
</reference>
<feature type="domain" description="PRELI/MSF1" evidence="1">
    <location>
        <begin position="1"/>
        <end position="151"/>
    </location>
</feature>
<dbReference type="InterPro" id="IPR006797">
    <property type="entry name" value="PRELI/MSF1_dom"/>
</dbReference>
<evidence type="ECO:0000313" key="3">
    <source>
        <dbReference type="Proteomes" id="UP000279833"/>
    </source>
</evidence>
<keyword evidence="3" id="KW-1185">Reference proteome</keyword>
<sequence>MTVHVTQYLSFPWEFVTSLFWKRYPNPHAKHVLSEDVLERYLLSDGRLYTKRLLTKKISKRIPFWLLKFFPKGQVSVVEESIIDVNRQRVDVVSKNFGVYKKYLVTTRFVHQLSCYGCMFDTKIKCNYLTSPRDLQNNMSGAIFLFVPCIT</sequence>
<protein>
    <submittedName>
        <fullName evidence="4">PRELI/MSF1 domain-containing protein</fullName>
    </submittedName>
</protein>
<evidence type="ECO:0000313" key="2">
    <source>
        <dbReference type="EMBL" id="VDO91220.1"/>
    </source>
</evidence>
<dbReference type="EMBL" id="UZAK01006938">
    <property type="protein sequence ID" value="VDO91220.1"/>
    <property type="molecule type" value="Genomic_DNA"/>
</dbReference>
<dbReference type="STRING" id="6186.A0A183JQ58"/>
<evidence type="ECO:0000313" key="4">
    <source>
        <dbReference type="WBParaSite" id="SCUD_0000484501-mRNA-1"/>
    </source>
</evidence>